<dbReference type="Pfam" id="PF01817">
    <property type="entry name" value="CM_2"/>
    <property type="match status" value="1"/>
</dbReference>
<evidence type="ECO:0000259" key="21">
    <source>
        <dbReference type="PROSITE" id="PS51671"/>
    </source>
</evidence>
<evidence type="ECO:0000256" key="1">
    <source>
        <dbReference type="ARBA" id="ARBA00000824"/>
    </source>
</evidence>
<evidence type="ECO:0000256" key="3">
    <source>
        <dbReference type="ARBA" id="ARBA00004496"/>
    </source>
</evidence>
<organism evidence="22 23">
    <name type="scientific">Piscinibacterium candidicorallinum</name>
    <dbReference type="NCBI Taxonomy" id="1793872"/>
    <lineage>
        <taxon>Bacteria</taxon>
        <taxon>Pseudomonadati</taxon>
        <taxon>Pseudomonadota</taxon>
        <taxon>Betaproteobacteria</taxon>
        <taxon>Burkholderiales</taxon>
        <taxon>Piscinibacterium</taxon>
    </lineage>
</organism>
<dbReference type="InterPro" id="IPR036263">
    <property type="entry name" value="Chorismate_II_sf"/>
</dbReference>
<comment type="function">
    <text evidence="2">Catalyzes the Claisen rearrangement of chorismate to prephenate and the decarboxylation/dehydration of prephenate to phenylpyruvate.</text>
</comment>
<comment type="catalytic activity">
    <reaction evidence="1">
        <text>chorismate = prephenate</text>
        <dbReference type="Rhea" id="RHEA:13897"/>
        <dbReference type="ChEBI" id="CHEBI:29748"/>
        <dbReference type="ChEBI" id="CHEBI:29934"/>
        <dbReference type="EC" id="5.4.99.5"/>
    </reaction>
</comment>
<evidence type="ECO:0000313" key="23">
    <source>
        <dbReference type="Proteomes" id="UP001595556"/>
    </source>
</evidence>
<evidence type="ECO:0000256" key="15">
    <source>
        <dbReference type="ARBA" id="ARBA00023268"/>
    </source>
</evidence>
<comment type="subcellular location">
    <subcellularLocation>
        <location evidence="3">Cytoplasm</location>
    </subcellularLocation>
</comment>
<comment type="caution">
    <text evidence="22">The sequence shown here is derived from an EMBL/GenBank/DDBJ whole genome shotgun (WGS) entry which is preliminary data.</text>
</comment>
<evidence type="ECO:0000256" key="5">
    <source>
        <dbReference type="ARBA" id="ARBA00004817"/>
    </source>
</evidence>
<evidence type="ECO:0000256" key="14">
    <source>
        <dbReference type="ARBA" id="ARBA00023239"/>
    </source>
</evidence>
<evidence type="ECO:0000259" key="20">
    <source>
        <dbReference type="PROSITE" id="PS51171"/>
    </source>
</evidence>
<dbReference type="InterPro" id="IPR036979">
    <property type="entry name" value="CM_dom_sf"/>
</dbReference>
<dbReference type="InterPro" id="IPR045865">
    <property type="entry name" value="ACT-like_dom_sf"/>
</dbReference>
<protein>
    <recommendedName>
        <fullName evidence="8">Bifunctional chorismate mutase/prephenate dehydratase</fullName>
        <ecNumber evidence="7">4.2.1.51</ecNumber>
        <ecNumber evidence="6">5.4.99.5</ecNumber>
    </recommendedName>
    <alternativeName>
        <fullName evidence="17">Chorismate mutase-prephenate dehydratase</fullName>
    </alternativeName>
    <alternativeName>
        <fullName evidence="16">p-protein</fullName>
    </alternativeName>
</protein>
<dbReference type="GO" id="GO:0004664">
    <property type="term" value="F:prephenate dehydratase activity"/>
    <property type="evidence" value="ECO:0007669"/>
    <property type="project" value="UniProtKB-EC"/>
</dbReference>
<evidence type="ECO:0000256" key="4">
    <source>
        <dbReference type="ARBA" id="ARBA00004741"/>
    </source>
</evidence>
<keyword evidence="9" id="KW-0963">Cytoplasm</keyword>
<feature type="domain" description="ACT" evidence="21">
    <location>
        <begin position="285"/>
        <end position="362"/>
    </location>
</feature>
<dbReference type="InterPro" id="IPR002701">
    <property type="entry name" value="CM_II_prokaryot"/>
</dbReference>
<dbReference type="NCBIfam" id="TIGR01807">
    <property type="entry name" value="CM_P2"/>
    <property type="match status" value="1"/>
</dbReference>
<keyword evidence="23" id="KW-1185">Reference proteome</keyword>
<dbReference type="Gene3D" id="3.40.190.10">
    <property type="entry name" value="Periplasmic binding protein-like II"/>
    <property type="match status" value="2"/>
</dbReference>
<evidence type="ECO:0000256" key="6">
    <source>
        <dbReference type="ARBA" id="ARBA00012404"/>
    </source>
</evidence>
<evidence type="ECO:0000256" key="17">
    <source>
        <dbReference type="ARBA" id="ARBA00031520"/>
    </source>
</evidence>
<evidence type="ECO:0000256" key="13">
    <source>
        <dbReference type="ARBA" id="ARBA00023235"/>
    </source>
</evidence>
<dbReference type="InterPro" id="IPR010957">
    <property type="entry name" value="G/b/e-P-prot_chorismate_mutase"/>
</dbReference>
<dbReference type="CDD" id="cd13630">
    <property type="entry name" value="PBP2_PDT_1"/>
    <property type="match status" value="1"/>
</dbReference>
<dbReference type="InterPro" id="IPR008242">
    <property type="entry name" value="Chor_mutase/pphenate_deHydtase"/>
</dbReference>
<dbReference type="RefSeq" id="WP_377300733.1">
    <property type="nucleotide sequence ID" value="NZ_CP180191.1"/>
</dbReference>
<comment type="pathway">
    <text evidence="5">Metabolic intermediate biosynthesis; prephenate biosynthesis; prephenate from chorismate: step 1/1.</text>
</comment>
<dbReference type="InterPro" id="IPR001086">
    <property type="entry name" value="Preph_deHydtase"/>
</dbReference>
<feature type="domain" description="Prephenate dehydratase" evidence="20">
    <location>
        <begin position="98"/>
        <end position="273"/>
    </location>
</feature>
<dbReference type="SUPFAM" id="SSF53850">
    <property type="entry name" value="Periplasmic binding protein-like II"/>
    <property type="match status" value="1"/>
</dbReference>
<dbReference type="SMART" id="SM00830">
    <property type="entry name" value="CM_2"/>
    <property type="match status" value="1"/>
</dbReference>
<dbReference type="Gene3D" id="1.20.59.10">
    <property type="entry name" value="Chorismate mutase"/>
    <property type="match status" value="1"/>
</dbReference>
<keyword evidence="11" id="KW-0057">Aromatic amino acid biosynthesis</keyword>
<name>A0ABV7H1K6_9BURK</name>
<dbReference type="InterPro" id="IPR018528">
    <property type="entry name" value="Preph_deHydtase_CS"/>
</dbReference>
<dbReference type="Proteomes" id="UP001595556">
    <property type="component" value="Unassembled WGS sequence"/>
</dbReference>
<reference evidence="23" key="1">
    <citation type="journal article" date="2019" name="Int. J. Syst. Evol. Microbiol.">
        <title>The Global Catalogue of Microorganisms (GCM) 10K type strain sequencing project: providing services to taxonomists for standard genome sequencing and annotation.</title>
        <authorList>
            <consortium name="The Broad Institute Genomics Platform"/>
            <consortium name="The Broad Institute Genome Sequencing Center for Infectious Disease"/>
            <person name="Wu L."/>
            <person name="Ma J."/>
        </authorList>
    </citation>
    <scope>NUCLEOTIDE SEQUENCE [LARGE SCALE GENOMIC DNA]</scope>
    <source>
        <strain evidence="23">KCTC 52168</strain>
    </source>
</reference>
<dbReference type="Pfam" id="PF01842">
    <property type="entry name" value="ACT"/>
    <property type="match status" value="1"/>
</dbReference>
<gene>
    <name evidence="22" type="primary">pheA</name>
    <name evidence="22" type="ORF">ACFOEN_02285</name>
</gene>
<evidence type="ECO:0000259" key="19">
    <source>
        <dbReference type="PROSITE" id="PS51168"/>
    </source>
</evidence>
<comment type="catalytic activity">
    <reaction evidence="18">
        <text>prephenate + H(+) = 3-phenylpyruvate + CO2 + H2O</text>
        <dbReference type="Rhea" id="RHEA:21648"/>
        <dbReference type="ChEBI" id="CHEBI:15377"/>
        <dbReference type="ChEBI" id="CHEBI:15378"/>
        <dbReference type="ChEBI" id="CHEBI:16526"/>
        <dbReference type="ChEBI" id="CHEBI:18005"/>
        <dbReference type="ChEBI" id="CHEBI:29934"/>
        <dbReference type="EC" id="4.2.1.51"/>
    </reaction>
</comment>
<keyword evidence="12" id="KW-0584">Phenylalanine biosynthesis</keyword>
<dbReference type="PROSITE" id="PS00858">
    <property type="entry name" value="PREPHENATE_DEHYDR_2"/>
    <property type="match status" value="1"/>
</dbReference>
<dbReference type="PANTHER" id="PTHR21022">
    <property type="entry name" value="PREPHENATE DEHYDRATASE P PROTEIN"/>
    <property type="match status" value="1"/>
</dbReference>
<dbReference type="Pfam" id="PF00800">
    <property type="entry name" value="PDT"/>
    <property type="match status" value="1"/>
</dbReference>
<dbReference type="PROSITE" id="PS51168">
    <property type="entry name" value="CHORISMATE_MUT_2"/>
    <property type="match status" value="1"/>
</dbReference>
<feature type="domain" description="Chorismate mutase" evidence="19">
    <location>
        <begin position="8"/>
        <end position="98"/>
    </location>
</feature>
<proteinExistence type="predicted"/>
<keyword evidence="10" id="KW-0028">Amino-acid biosynthesis</keyword>
<dbReference type="SUPFAM" id="SSF55021">
    <property type="entry name" value="ACT-like"/>
    <property type="match status" value="1"/>
</dbReference>
<evidence type="ECO:0000256" key="16">
    <source>
        <dbReference type="ARBA" id="ARBA00031175"/>
    </source>
</evidence>
<keyword evidence="15" id="KW-0511">Multifunctional enzyme</keyword>
<evidence type="ECO:0000313" key="22">
    <source>
        <dbReference type="EMBL" id="MFC3146466.1"/>
    </source>
</evidence>
<evidence type="ECO:0000256" key="10">
    <source>
        <dbReference type="ARBA" id="ARBA00022605"/>
    </source>
</evidence>
<dbReference type="CDD" id="cd04905">
    <property type="entry name" value="ACT_CM-PDT"/>
    <property type="match status" value="1"/>
</dbReference>
<sequence>MPHEQSAAPDDSALTPLRRRIDDIDGQLLELISERARLAQEVGRVKHARGEPVYRPEREAQVLARLAQINAGPLPAQSIRAVWLELMSACRALEAPLSVAYLGPEGTFSEAAALAQFGSQIETQPCASIDEVFRSVEAGGAGFGVVPVENSTEGSVNRTLDLLMGSSLSICAELALPIEHCLLTQTGTLDGVTEVAAHPQALAQCQAWLSAHAPQVARVAAASNGAAAQAAAKTPTLAAIAGLGAAARYGLKPVAQAIQDDPHNRTRFQVIGRVQTQPSGADHTSLILSVPNRPGAVYDMLAPLAEHGVSMTRFESRPARTGQWEYYFYIDVAGHQLEPRIAAALEALRTRTAFFKLLGSYPVKA</sequence>
<accession>A0ABV7H1K6</accession>
<evidence type="ECO:0000256" key="2">
    <source>
        <dbReference type="ARBA" id="ARBA00002364"/>
    </source>
</evidence>
<dbReference type="NCBIfam" id="NF008865">
    <property type="entry name" value="PRK11898.1"/>
    <property type="match status" value="1"/>
</dbReference>
<evidence type="ECO:0000256" key="9">
    <source>
        <dbReference type="ARBA" id="ARBA00022490"/>
    </source>
</evidence>
<dbReference type="Gene3D" id="3.30.70.260">
    <property type="match status" value="1"/>
</dbReference>
<dbReference type="EC" id="5.4.99.5" evidence="6"/>
<evidence type="ECO:0000256" key="12">
    <source>
        <dbReference type="ARBA" id="ARBA00023222"/>
    </source>
</evidence>
<dbReference type="PIRSF" id="PIRSF001500">
    <property type="entry name" value="Chor_mut_pdt_Ppr"/>
    <property type="match status" value="1"/>
</dbReference>
<comment type="pathway">
    <text evidence="4">Amino-acid biosynthesis; L-phenylalanine biosynthesis; phenylpyruvate from prephenate: step 1/1.</text>
</comment>
<dbReference type="PROSITE" id="PS51171">
    <property type="entry name" value="PREPHENATE_DEHYDR_3"/>
    <property type="match status" value="1"/>
</dbReference>
<evidence type="ECO:0000256" key="8">
    <source>
        <dbReference type="ARBA" id="ARBA00014401"/>
    </source>
</evidence>
<dbReference type="PROSITE" id="PS51671">
    <property type="entry name" value="ACT"/>
    <property type="match status" value="1"/>
</dbReference>
<dbReference type="InterPro" id="IPR002912">
    <property type="entry name" value="ACT_dom"/>
</dbReference>
<dbReference type="PANTHER" id="PTHR21022:SF19">
    <property type="entry name" value="PREPHENATE DEHYDRATASE-RELATED"/>
    <property type="match status" value="1"/>
</dbReference>
<dbReference type="EC" id="4.2.1.51" evidence="7"/>
<dbReference type="EMBL" id="JBHRTI010000003">
    <property type="protein sequence ID" value="MFC3146466.1"/>
    <property type="molecule type" value="Genomic_DNA"/>
</dbReference>
<keyword evidence="13" id="KW-0413">Isomerase</keyword>
<evidence type="ECO:0000256" key="7">
    <source>
        <dbReference type="ARBA" id="ARBA00013147"/>
    </source>
</evidence>
<keyword evidence="14 22" id="KW-0456">Lyase</keyword>
<evidence type="ECO:0000256" key="11">
    <source>
        <dbReference type="ARBA" id="ARBA00023141"/>
    </source>
</evidence>
<dbReference type="SUPFAM" id="SSF48600">
    <property type="entry name" value="Chorismate mutase II"/>
    <property type="match status" value="1"/>
</dbReference>
<evidence type="ECO:0000256" key="18">
    <source>
        <dbReference type="ARBA" id="ARBA00047848"/>
    </source>
</evidence>